<evidence type="ECO:0000313" key="4">
    <source>
        <dbReference type="Proteomes" id="UP000019486"/>
    </source>
</evidence>
<dbReference type="PIRSF" id="PIRSF039004">
    <property type="entry name" value="ADE_EF_0837"/>
    <property type="match status" value="1"/>
</dbReference>
<gene>
    <name evidence="3" type="ORF">N825_20955</name>
</gene>
<feature type="binding site" evidence="1">
    <location>
        <position position="80"/>
    </location>
    <ligand>
        <name>Zn(2+)</name>
        <dbReference type="ChEBI" id="CHEBI:29105"/>
        <label>1</label>
    </ligand>
</feature>
<comment type="caution">
    <text evidence="3">The sequence shown here is derived from an EMBL/GenBank/DDBJ whole genome shotgun (WGS) entry which is preliminary data.</text>
</comment>
<feature type="binding site" evidence="1">
    <location>
        <position position="212"/>
    </location>
    <ligand>
        <name>Zn(2+)</name>
        <dbReference type="ChEBI" id="CHEBI:29105"/>
        <label>2</label>
    </ligand>
</feature>
<dbReference type="GO" id="GO:0046872">
    <property type="term" value="F:metal ion binding"/>
    <property type="evidence" value="ECO:0007669"/>
    <property type="project" value="UniProtKB-KW"/>
</dbReference>
<dbReference type="AlphaFoldDB" id="W9GTJ6"/>
<dbReference type="InterPro" id="IPR032466">
    <property type="entry name" value="Metal_Hydrolase"/>
</dbReference>
<dbReference type="GO" id="GO:0019213">
    <property type="term" value="F:deacetylase activity"/>
    <property type="evidence" value="ECO:0007669"/>
    <property type="project" value="InterPro"/>
</dbReference>
<dbReference type="PATRIC" id="fig|1385369.3.peg.5730"/>
<feature type="binding site" description="via carbamate group" evidence="1">
    <location>
        <position position="179"/>
    </location>
    <ligand>
        <name>Zn(2+)</name>
        <dbReference type="ChEBI" id="CHEBI:29105"/>
        <label>1</label>
    </ligand>
</feature>
<name>W9GTJ6_9PROT</name>
<evidence type="ECO:0000313" key="3">
    <source>
        <dbReference type="EMBL" id="EWY37200.1"/>
    </source>
</evidence>
<sequence>MEHTKERTSENGTVGAMPGQIDMILTGGRVLDPANGLDGIMDIGIGGGKIVAIAPTVEAADAKRVSVEGSVVTPGIIDTHAHVYQHVSGDFGLNPDMVGVRSGVATVVDQGGASALTIDGFKHFIVEPSKTRVLCYVSAYLAGGLLGHKYVDLYGPTGINVGAIVKAATDNPGLIKGIKAHAEPGGYSRWGVESLKLAKQASREVKLPVYVHLGTLWPEKAGVSVDAKTIIDEVVPLLDEGDILAHPFTRYPSGFVSADGSIHPLVREALDKGVRIDVGRGAHFSFDNAKAVLDGGIMPFTIGADQHGYNVKLTGEKRWYRGIFTDTDLAPDDAPVDDSPYSTPLGMLHAMTELMALGIELPDLVRMATANSAAMLGLSGEIATLRPGAPADVSIFRVLEGEWMLEDSNGVKVKTDRFLKPEMVVRAGEIITADSPIIPEFAAAA</sequence>
<keyword evidence="1" id="KW-0479">Metal-binding</keyword>
<dbReference type="SUPFAM" id="SSF51338">
    <property type="entry name" value="Composite domain of metallo-dependent hydrolases"/>
    <property type="match status" value="1"/>
</dbReference>
<dbReference type="Gene3D" id="2.30.40.10">
    <property type="entry name" value="Urease, subunit C, domain 1"/>
    <property type="match status" value="1"/>
</dbReference>
<proteinExistence type="predicted"/>
<dbReference type="STRING" id="1385369.N825_20955"/>
<keyword evidence="4" id="KW-1185">Reference proteome</keyword>
<accession>W9GTJ6</accession>
<dbReference type="Proteomes" id="UP000019486">
    <property type="component" value="Unassembled WGS sequence"/>
</dbReference>
<dbReference type="InterPro" id="IPR020043">
    <property type="entry name" value="Deacetylase_Atu3266-like"/>
</dbReference>
<dbReference type="GO" id="GO:0016810">
    <property type="term" value="F:hydrolase activity, acting on carbon-nitrogen (but not peptide) bonds"/>
    <property type="evidence" value="ECO:0007669"/>
    <property type="project" value="InterPro"/>
</dbReference>
<dbReference type="PANTHER" id="PTHR42717">
    <property type="entry name" value="DIHYDROOROTASE-RELATED"/>
    <property type="match status" value="1"/>
</dbReference>
<organism evidence="3 4">
    <name type="scientific">Skermanella stibiiresistens SB22</name>
    <dbReference type="NCBI Taxonomy" id="1385369"/>
    <lineage>
        <taxon>Bacteria</taxon>
        <taxon>Pseudomonadati</taxon>
        <taxon>Pseudomonadota</taxon>
        <taxon>Alphaproteobacteria</taxon>
        <taxon>Rhodospirillales</taxon>
        <taxon>Azospirillaceae</taxon>
        <taxon>Skermanella</taxon>
    </lineage>
</organism>
<dbReference type="RefSeq" id="WP_051513350.1">
    <property type="nucleotide sequence ID" value="NZ_AVFL01000029.1"/>
</dbReference>
<dbReference type="SUPFAM" id="SSF51556">
    <property type="entry name" value="Metallo-dependent hydrolases"/>
    <property type="match status" value="1"/>
</dbReference>
<feature type="binding site" description="via carbamate group" evidence="1">
    <location>
        <position position="179"/>
    </location>
    <ligand>
        <name>Zn(2+)</name>
        <dbReference type="ChEBI" id="CHEBI:29105"/>
        <label>2</label>
    </ligand>
</feature>
<dbReference type="InterPro" id="IPR011059">
    <property type="entry name" value="Metal-dep_hydrolase_composite"/>
</dbReference>
<dbReference type="Gene3D" id="3.20.20.140">
    <property type="entry name" value="Metal-dependent hydrolases"/>
    <property type="match status" value="1"/>
</dbReference>
<protein>
    <submittedName>
        <fullName evidence="3">Uncharacterized protein</fullName>
    </submittedName>
</protein>
<dbReference type="EMBL" id="AVFL01000029">
    <property type="protein sequence ID" value="EWY37200.1"/>
    <property type="molecule type" value="Genomic_DNA"/>
</dbReference>
<feature type="binding site" evidence="1">
    <location>
        <position position="246"/>
    </location>
    <ligand>
        <name>Zn(2+)</name>
        <dbReference type="ChEBI" id="CHEBI:29105"/>
        <label>2</label>
    </ligand>
</feature>
<feature type="binding site" evidence="1">
    <location>
        <position position="82"/>
    </location>
    <ligand>
        <name>Zn(2+)</name>
        <dbReference type="ChEBI" id="CHEBI:29105"/>
        <label>1</label>
    </ligand>
</feature>
<keyword evidence="1" id="KW-0862">Zinc</keyword>
<evidence type="ECO:0000256" key="1">
    <source>
        <dbReference type="PIRSR" id="PIRSR039004-1"/>
    </source>
</evidence>
<evidence type="ECO:0000256" key="2">
    <source>
        <dbReference type="PIRSR" id="PIRSR039004-2"/>
    </source>
</evidence>
<reference evidence="3 4" key="1">
    <citation type="submission" date="2013-08" db="EMBL/GenBank/DDBJ databases">
        <title>The genome sequence of Skermanella stibiiresistens.</title>
        <authorList>
            <person name="Zhu W."/>
            <person name="Wang G."/>
        </authorList>
    </citation>
    <scope>NUCLEOTIDE SEQUENCE [LARGE SCALE GENOMIC DNA]</scope>
    <source>
        <strain evidence="3 4">SB22</strain>
    </source>
</reference>
<feature type="modified residue" description="N6-carboxylysine" evidence="2">
    <location>
        <position position="179"/>
    </location>
</feature>
<feature type="binding site" evidence="1">
    <location>
        <position position="305"/>
    </location>
    <ligand>
        <name>Zn(2+)</name>
        <dbReference type="ChEBI" id="CHEBI:29105"/>
        <label>1</label>
    </ligand>
</feature>
<dbReference type="PANTHER" id="PTHR42717:SF1">
    <property type="entry name" value="IMIDAZOLONEPROPIONASE AND RELATED AMIDOHYDROLASES"/>
    <property type="match status" value="1"/>
</dbReference>